<comment type="caution">
    <text evidence="7">The sequence shown here is derived from an EMBL/GenBank/DDBJ whole genome shotgun (WGS) entry which is preliminary data.</text>
</comment>
<evidence type="ECO:0000256" key="6">
    <source>
        <dbReference type="SAM" id="Phobius"/>
    </source>
</evidence>
<evidence type="ECO:0000313" key="8">
    <source>
        <dbReference type="Proteomes" id="UP000612282"/>
    </source>
</evidence>
<feature type="region of interest" description="Disordered" evidence="5">
    <location>
        <begin position="82"/>
        <end position="120"/>
    </location>
</feature>
<feature type="transmembrane region" description="Helical" evidence="6">
    <location>
        <begin position="60"/>
        <end position="81"/>
    </location>
</feature>
<reference evidence="7 8" key="1">
    <citation type="submission" date="2021-01" db="EMBL/GenBank/DDBJ databases">
        <title>Whole genome shotgun sequence of Actinoplanes couchii NBRC 106145.</title>
        <authorList>
            <person name="Komaki H."/>
            <person name="Tamura T."/>
        </authorList>
    </citation>
    <scope>NUCLEOTIDE SEQUENCE [LARGE SCALE GENOMIC DNA]</scope>
    <source>
        <strain evidence="7 8">NBRC 106145</strain>
    </source>
</reference>
<comment type="subcellular location">
    <subcellularLocation>
        <location evidence="1">Cell membrane</location>
        <topology evidence="1">Multi-pass membrane protein</topology>
    </subcellularLocation>
</comment>
<keyword evidence="2 6" id="KW-0812">Transmembrane</keyword>
<keyword evidence="4 6" id="KW-0472">Membrane</keyword>
<accession>A0ABQ3WZD0</accession>
<dbReference type="RefSeq" id="WP_239144802.1">
    <property type="nucleotide sequence ID" value="NZ_BAAAQE010000090.1"/>
</dbReference>
<evidence type="ECO:0000256" key="4">
    <source>
        <dbReference type="ARBA" id="ARBA00023136"/>
    </source>
</evidence>
<dbReference type="SUPFAM" id="SSF90123">
    <property type="entry name" value="ABC transporter transmembrane region"/>
    <property type="match status" value="1"/>
</dbReference>
<feature type="transmembrane region" description="Helical" evidence="6">
    <location>
        <begin position="23"/>
        <end position="48"/>
    </location>
</feature>
<organism evidence="7 8">
    <name type="scientific">Actinoplanes couchii</name>
    <dbReference type="NCBI Taxonomy" id="403638"/>
    <lineage>
        <taxon>Bacteria</taxon>
        <taxon>Bacillati</taxon>
        <taxon>Actinomycetota</taxon>
        <taxon>Actinomycetes</taxon>
        <taxon>Micromonosporales</taxon>
        <taxon>Micromonosporaceae</taxon>
        <taxon>Actinoplanes</taxon>
    </lineage>
</organism>
<evidence type="ECO:0000256" key="5">
    <source>
        <dbReference type="SAM" id="MobiDB-lite"/>
    </source>
</evidence>
<keyword evidence="3 6" id="KW-1133">Transmembrane helix</keyword>
<evidence type="ECO:0000256" key="3">
    <source>
        <dbReference type="ARBA" id="ARBA00022989"/>
    </source>
</evidence>
<gene>
    <name evidence="7" type="ORF">Aco03nite_000390</name>
</gene>
<dbReference type="InterPro" id="IPR036640">
    <property type="entry name" value="ABC1_TM_sf"/>
</dbReference>
<protein>
    <submittedName>
        <fullName evidence="7">Uncharacterized protein</fullName>
    </submittedName>
</protein>
<keyword evidence="8" id="KW-1185">Reference proteome</keyword>
<proteinExistence type="predicted"/>
<evidence type="ECO:0000256" key="2">
    <source>
        <dbReference type="ARBA" id="ARBA00022692"/>
    </source>
</evidence>
<dbReference type="EMBL" id="BOMG01000003">
    <property type="protein sequence ID" value="GID51635.1"/>
    <property type="molecule type" value="Genomic_DNA"/>
</dbReference>
<name>A0ABQ3WZD0_9ACTN</name>
<evidence type="ECO:0000313" key="7">
    <source>
        <dbReference type="EMBL" id="GID51635.1"/>
    </source>
</evidence>
<sequence length="120" mass="12525">MREGRQPGRALLRRAVRGEARSVGLSSILSAAHQGGEALVPILIGVIIDQTAGGGTTGDLILWIAVLGATFAILSASFQYGTRTGETRSRKPPMPCAWSSRRASCTPAARPGPAGYPAPW</sequence>
<dbReference type="Proteomes" id="UP000612282">
    <property type="component" value="Unassembled WGS sequence"/>
</dbReference>
<evidence type="ECO:0000256" key="1">
    <source>
        <dbReference type="ARBA" id="ARBA00004651"/>
    </source>
</evidence>